<protein>
    <recommendedName>
        <fullName evidence="1">RNase H type-1 domain-containing protein</fullName>
    </recommendedName>
</protein>
<evidence type="ECO:0000313" key="2">
    <source>
        <dbReference type="EMBL" id="KAK2636061.1"/>
    </source>
</evidence>
<dbReference type="Proteomes" id="UP001280121">
    <property type="component" value="Unassembled WGS sequence"/>
</dbReference>
<feature type="domain" description="RNase H type-1" evidence="1">
    <location>
        <begin position="144"/>
        <end position="265"/>
    </location>
</feature>
<proteinExistence type="predicted"/>
<dbReference type="InterPro" id="IPR052929">
    <property type="entry name" value="RNase_H-like_EbsB-rel"/>
</dbReference>
<dbReference type="EMBL" id="JANJYI010000009">
    <property type="protein sequence ID" value="KAK2636061.1"/>
    <property type="molecule type" value="Genomic_DNA"/>
</dbReference>
<evidence type="ECO:0000259" key="1">
    <source>
        <dbReference type="Pfam" id="PF13456"/>
    </source>
</evidence>
<dbReference type="GO" id="GO:0004523">
    <property type="term" value="F:RNA-DNA hybrid ribonuclease activity"/>
    <property type="evidence" value="ECO:0007669"/>
    <property type="project" value="InterPro"/>
</dbReference>
<dbReference type="InterPro" id="IPR002156">
    <property type="entry name" value="RNaseH_domain"/>
</dbReference>
<keyword evidence="3" id="KW-1185">Reference proteome</keyword>
<gene>
    <name evidence="2" type="ORF">Ddye_030853</name>
</gene>
<dbReference type="Pfam" id="PF13456">
    <property type="entry name" value="RVT_3"/>
    <property type="match status" value="1"/>
</dbReference>
<organism evidence="2 3">
    <name type="scientific">Dipteronia dyeriana</name>
    <dbReference type="NCBI Taxonomy" id="168575"/>
    <lineage>
        <taxon>Eukaryota</taxon>
        <taxon>Viridiplantae</taxon>
        <taxon>Streptophyta</taxon>
        <taxon>Embryophyta</taxon>
        <taxon>Tracheophyta</taxon>
        <taxon>Spermatophyta</taxon>
        <taxon>Magnoliopsida</taxon>
        <taxon>eudicotyledons</taxon>
        <taxon>Gunneridae</taxon>
        <taxon>Pentapetalae</taxon>
        <taxon>rosids</taxon>
        <taxon>malvids</taxon>
        <taxon>Sapindales</taxon>
        <taxon>Sapindaceae</taxon>
        <taxon>Hippocastanoideae</taxon>
        <taxon>Acereae</taxon>
        <taxon>Dipteronia</taxon>
    </lineage>
</organism>
<dbReference type="PANTHER" id="PTHR47074">
    <property type="entry name" value="BNAC02G40300D PROTEIN"/>
    <property type="match status" value="1"/>
</dbReference>
<dbReference type="Gene3D" id="3.30.420.10">
    <property type="entry name" value="Ribonuclease H-like superfamily/Ribonuclease H"/>
    <property type="match status" value="1"/>
</dbReference>
<dbReference type="PANTHER" id="PTHR47074:SF48">
    <property type="entry name" value="POLYNUCLEOTIDYL TRANSFERASE, RIBONUCLEASE H-LIKE SUPERFAMILY PROTEIN"/>
    <property type="match status" value="1"/>
</dbReference>
<dbReference type="CDD" id="cd06222">
    <property type="entry name" value="RNase_H_like"/>
    <property type="match status" value="1"/>
</dbReference>
<comment type="caution">
    <text evidence="2">The sequence shown here is derived from an EMBL/GenBank/DDBJ whole genome shotgun (WGS) entry which is preliminary data.</text>
</comment>
<dbReference type="InterPro" id="IPR044730">
    <property type="entry name" value="RNase_H-like_dom_plant"/>
</dbReference>
<dbReference type="InterPro" id="IPR036397">
    <property type="entry name" value="RNaseH_sf"/>
</dbReference>
<name>A0AAD9WLY9_9ROSI</name>
<dbReference type="GO" id="GO:0003676">
    <property type="term" value="F:nucleic acid binding"/>
    <property type="evidence" value="ECO:0007669"/>
    <property type="project" value="InterPro"/>
</dbReference>
<dbReference type="SUPFAM" id="SSF53098">
    <property type="entry name" value="Ribonuclease H-like"/>
    <property type="match status" value="1"/>
</dbReference>
<reference evidence="2" key="1">
    <citation type="journal article" date="2023" name="Plant J.">
        <title>Genome sequences and population genomics provide insights into the demographic history, inbreeding, and mutation load of two 'living fossil' tree species of Dipteronia.</title>
        <authorList>
            <person name="Feng Y."/>
            <person name="Comes H.P."/>
            <person name="Chen J."/>
            <person name="Zhu S."/>
            <person name="Lu R."/>
            <person name="Zhang X."/>
            <person name="Li P."/>
            <person name="Qiu J."/>
            <person name="Olsen K.M."/>
            <person name="Qiu Y."/>
        </authorList>
    </citation>
    <scope>NUCLEOTIDE SEQUENCE</scope>
    <source>
        <strain evidence="2">KIB01</strain>
    </source>
</reference>
<evidence type="ECO:0000313" key="3">
    <source>
        <dbReference type="Proteomes" id="UP001280121"/>
    </source>
</evidence>
<sequence length="309" mass="35062">MSNLERRGVPVEDNCPICKSRSESTLHALWDCCKLKYARYNWLPKKISVKGKYSNFFNLILDCYTSMNGEELGLFCVIMWRVWFLRNCALHGKPKHDIPVVVEWCRQFLSEFHSCNVVSGGKPVRCQHGGNLWRPPDEGFYKVNCDAWVDRKEARIGFGVVIRDSNGLVMASCCQGLEGSYNTKMAKTVAILKGIQFSSDCGLTPCSLESDAEAVVNWIKNKKFKDPVYGVILNDISVLIDKMGNIQINFTSTEANKVAKGLAMKAVKEVEDRFWMKDFPSCVRNLVLVDMLVIRYEVLEACDLVRSID</sequence>
<accession>A0AAD9WLY9</accession>
<dbReference type="AlphaFoldDB" id="A0AAD9WLY9"/>
<dbReference type="InterPro" id="IPR012337">
    <property type="entry name" value="RNaseH-like_sf"/>
</dbReference>